<dbReference type="Gene3D" id="3.30.110.10">
    <property type="entry name" value="Translation initiation factor 3 (IF-3), C-terminal domain"/>
    <property type="match status" value="1"/>
</dbReference>
<gene>
    <name evidence="5" type="ORF">Cvel_14484</name>
</gene>
<feature type="domain" description="Translation initiation factor 3 N-terminal" evidence="4">
    <location>
        <begin position="92"/>
        <end position="157"/>
    </location>
</feature>
<accession>A0A0G4F0T5</accession>
<dbReference type="EMBL" id="CDMZ01000036">
    <property type="protein sequence ID" value="CEM05115.1"/>
    <property type="molecule type" value="Genomic_DNA"/>
</dbReference>
<proteinExistence type="inferred from homology"/>
<dbReference type="InterPro" id="IPR001288">
    <property type="entry name" value="Translation_initiation_fac_3"/>
</dbReference>
<dbReference type="GO" id="GO:0005739">
    <property type="term" value="C:mitochondrion"/>
    <property type="evidence" value="ECO:0007669"/>
    <property type="project" value="TreeGrafter"/>
</dbReference>
<evidence type="ECO:0000259" key="4">
    <source>
        <dbReference type="Pfam" id="PF05198"/>
    </source>
</evidence>
<dbReference type="AlphaFoldDB" id="A0A0G4F0T5"/>
<keyword evidence="2" id="KW-0396">Initiation factor</keyword>
<evidence type="ECO:0000256" key="3">
    <source>
        <dbReference type="ARBA" id="ARBA00022917"/>
    </source>
</evidence>
<dbReference type="SUPFAM" id="SSF54364">
    <property type="entry name" value="Translation initiation factor IF3, N-terminal domain"/>
    <property type="match status" value="1"/>
</dbReference>
<dbReference type="GO" id="GO:0043022">
    <property type="term" value="F:ribosome binding"/>
    <property type="evidence" value="ECO:0007669"/>
    <property type="project" value="TreeGrafter"/>
</dbReference>
<evidence type="ECO:0000256" key="2">
    <source>
        <dbReference type="ARBA" id="ARBA00022540"/>
    </source>
</evidence>
<reference evidence="5" key="1">
    <citation type="submission" date="2014-11" db="EMBL/GenBank/DDBJ databases">
        <authorList>
            <person name="Otto D Thomas"/>
            <person name="Naeem Raeece"/>
        </authorList>
    </citation>
    <scope>NUCLEOTIDE SEQUENCE</scope>
</reference>
<dbReference type="InterPro" id="IPR019814">
    <property type="entry name" value="Translation_initiation_fac_3_N"/>
</dbReference>
<protein>
    <recommendedName>
        <fullName evidence="4">Translation initiation factor 3 N-terminal domain-containing protein</fullName>
    </recommendedName>
</protein>
<dbReference type="GO" id="GO:0070124">
    <property type="term" value="P:mitochondrial translational initiation"/>
    <property type="evidence" value="ECO:0007669"/>
    <property type="project" value="TreeGrafter"/>
</dbReference>
<dbReference type="InterPro" id="IPR036787">
    <property type="entry name" value="T_IF-3_N_sf"/>
</dbReference>
<organism evidence="5">
    <name type="scientific">Chromera velia CCMP2878</name>
    <dbReference type="NCBI Taxonomy" id="1169474"/>
    <lineage>
        <taxon>Eukaryota</taxon>
        <taxon>Sar</taxon>
        <taxon>Alveolata</taxon>
        <taxon>Colpodellida</taxon>
        <taxon>Chromeraceae</taxon>
        <taxon>Chromera</taxon>
    </lineage>
</organism>
<dbReference type="GO" id="GO:0003743">
    <property type="term" value="F:translation initiation factor activity"/>
    <property type="evidence" value="ECO:0007669"/>
    <property type="project" value="UniProtKB-KW"/>
</dbReference>
<evidence type="ECO:0000313" key="5">
    <source>
        <dbReference type="EMBL" id="CEM05115.1"/>
    </source>
</evidence>
<comment type="similarity">
    <text evidence="1">Belongs to the IF-3 family.</text>
</comment>
<sequence>MSAPIIGLRSARRLYLSASLRPVPSLPSCRVPVHTVNTTLSVEQFRSSKVHRKVLAGRTPSAGSFVSSTWRRGLSSASAAVAAEEPTDILANEAVVFERVRVIDEKGFVGDMSSQDARELARNRQTDLVVLKAMADPPVCKLTSLDAHIQETEARLRQRHQQAAKSLEGQFAFDPGLKVKGVRISGTAEENDLVRKMKQARNFLVKGHRVDIQLTRGGGTPAMAIERAQRVFSELRDISKPINLPLSPEQFAHATTIIKFWPCTPEQAASFTLKEVVRYTGKKDTGAIEKAAAVRKDTLKSGGKRKGFK</sequence>
<dbReference type="PANTHER" id="PTHR10938">
    <property type="entry name" value="TRANSLATION INITIATION FACTOR IF-3"/>
    <property type="match status" value="1"/>
</dbReference>
<dbReference type="PANTHER" id="PTHR10938:SF0">
    <property type="entry name" value="TRANSLATION INITIATION FACTOR IF-3, MITOCHONDRIAL"/>
    <property type="match status" value="1"/>
</dbReference>
<dbReference type="GO" id="GO:0032790">
    <property type="term" value="P:ribosome disassembly"/>
    <property type="evidence" value="ECO:0007669"/>
    <property type="project" value="TreeGrafter"/>
</dbReference>
<dbReference type="VEuPathDB" id="CryptoDB:Cvel_14484"/>
<evidence type="ECO:0000256" key="1">
    <source>
        <dbReference type="ARBA" id="ARBA00005439"/>
    </source>
</evidence>
<dbReference type="PhylomeDB" id="A0A0G4F0T5"/>
<name>A0A0G4F0T5_9ALVE</name>
<dbReference type="SUPFAM" id="SSF55200">
    <property type="entry name" value="Translation initiation factor IF3, C-terminal domain"/>
    <property type="match status" value="1"/>
</dbReference>
<dbReference type="InterPro" id="IPR036788">
    <property type="entry name" value="T_IF-3_C_sf"/>
</dbReference>
<keyword evidence="3" id="KW-0648">Protein biosynthesis</keyword>
<dbReference type="Pfam" id="PF05198">
    <property type="entry name" value="IF3_N"/>
    <property type="match status" value="1"/>
</dbReference>
<dbReference type="Gene3D" id="3.10.20.80">
    <property type="entry name" value="Translation initiation factor 3 (IF-3), N-terminal domain"/>
    <property type="match status" value="1"/>
</dbReference>